<comment type="caution">
    <text evidence="2">The sequence shown here is derived from an EMBL/GenBank/DDBJ whole genome shotgun (WGS) entry which is preliminary data.</text>
</comment>
<gene>
    <name evidence="2" type="ORF">CFD26_107106</name>
</gene>
<name>A0A229XLZ2_9EURO</name>
<dbReference type="Proteomes" id="UP000215289">
    <property type="component" value="Unassembled WGS sequence"/>
</dbReference>
<dbReference type="InterPro" id="IPR054186">
    <property type="entry name" value="DUF6891"/>
</dbReference>
<keyword evidence="3" id="KW-1185">Reference proteome</keyword>
<dbReference type="Pfam" id="PF21831">
    <property type="entry name" value="DUF6891"/>
    <property type="match status" value="1"/>
</dbReference>
<feature type="domain" description="DUF6891" evidence="1">
    <location>
        <begin position="18"/>
        <end position="154"/>
    </location>
</feature>
<evidence type="ECO:0000313" key="3">
    <source>
        <dbReference type="Proteomes" id="UP000215289"/>
    </source>
</evidence>
<organism evidence="2 3">
    <name type="scientific">Aspergillus turcosus</name>
    <dbReference type="NCBI Taxonomy" id="1245748"/>
    <lineage>
        <taxon>Eukaryota</taxon>
        <taxon>Fungi</taxon>
        <taxon>Dikarya</taxon>
        <taxon>Ascomycota</taxon>
        <taxon>Pezizomycotina</taxon>
        <taxon>Eurotiomycetes</taxon>
        <taxon>Eurotiomycetidae</taxon>
        <taxon>Eurotiales</taxon>
        <taxon>Aspergillaceae</taxon>
        <taxon>Aspergillus</taxon>
        <taxon>Aspergillus subgen. Fumigati</taxon>
    </lineage>
</organism>
<reference evidence="2 3" key="1">
    <citation type="submission" date="2018-08" db="EMBL/GenBank/DDBJ databases">
        <title>Draft genome sequences of two Aspergillus turcosus clinical strains isolated from bronchoalveolar lavage fluid: one azole-susceptible and the other azole-resistant.</title>
        <authorList>
            <person name="Parent-Michaud M."/>
            <person name="Dufresne P.J."/>
            <person name="Fournier E."/>
            <person name="Martineau C."/>
            <person name="Moreira S."/>
            <person name="Perkins V."/>
            <person name="De Repentigny L."/>
            <person name="Dufresne S.F."/>
        </authorList>
    </citation>
    <scope>NUCLEOTIDE SEQUENCE [LARGE SCALE GENOMIC DNA]</scope>
    <source>
        <strain evidence="2">HMR AF 1038</strain>
    </source>
</reference>
<sequence length="158" mass="17939">MPTLPAYDPQCYVPRQQAHSTLNPQLEEETRWRTGPTDAEKLQTAFSCLEDEDRIICCMKFSCCRTCGNAEIRGKANGKDIGYCFFHEQDIEAAVKDRGLSLRYGDVNKNSTGKSVLNIGRKIAARLREEGLHVDWGENPKKTINPDPFQWCIRLSQS</sequence>
<proteinExistence type="predicted"/>
<dbReference type="OrthoDB" id="4179397at2759"/>
<accession>A0A229XLZ2</accession>
<dbReference type="AlphaFoldDB" id="A0A229XLZ2"/>
<evidence type="ECO:0000259" key="1">
    <source>
        <dbReference type="Pfam" id="PF21831"/>
    </source>
</evidence>
<dbReference type="EMBL" id="NIDN02000017">
    <property type="protein sequence ID" value="RLM00311.1"/>
    <property type="molecule type" value="Genomic_DNA"/>
</dbReference>
<evidence type="ECO:0000313" key="2">
    <source>
        <dbReference type="EMBL" id="RLM00311.1"/>
    </source>
</evidence>
<protein>
    <recommendedName>
        <fullName evidence="1">DUF6891 domain-containing protein</fullName>
    </recommendedName>
</protein>